<feature type="transmembrane region" description="Helical" evidence="10">
    <location>
        <begin position="6"/>
        <end position="31"/>
    </location>
</feature>
<evidence type="ECO:0000259" key="11">
    <source>
        <dbReference type="PROSITE" id="PS50262"/>
    </source>
</evidence>
<feature type="domain" description="G-protein coupled receptors family 1 profile" evidence="11">
    <location>
        <begin position="22"/>
        <end position="327"/>
    </location>
</feature>
<evidence type="ECO:0000256" key="5">
    <source>
        <dbReference type="ARBA" id="ARBA00023040"/>
    </source>
</evidence>
<evidence type="ECO:0000256" key="1">
    <source>
        <dbReference type="ARBA" id="ARBA00004651"/>
    </source>
</evidence>
<dbReference type="AlphaFoldDB" id="A0A915PS00"/>
<keyword evidence="12" id="KW-1185">Reference proteome</keyword>
<evidence type="ECO:0000256" key="3">
    <source>
        <dbReference type="ARBA" id="ARBA00022692"/>
    </source>
</evidence>
<dbReference type="InterPro" id="IPR000276">
    <property type="entry name" value="GPCR_Rhodpsn"/>
</dbReference>
<comment type="similarity">
    <text evidence="9">Belongs to the G-protein coupled receptor 1 family.</text>
</comment>
<evidence type="ECO:0000256" key="9">
    <source>
        <dbReference type="RuleBase" id="RU000688"/>
    </source>
</evidence>
<evidence type="ECO:0000256" key="8">
    <source>
        <dbReference type="ARBA" id="ARBA00023224"/>
    </source>
</evidence>
<dbReference type="Proteomes" id="UP000887581">
    <property type="component" value="Unplaced"/>
</dbReference>
<dbReference type="GO" id="GO:0005886">
    <property type="term" value="C:plasma membrane"/>
    <property type="evidence" value="ECO:0007669"/>
    <property type="project" value="UniProtKB-SubCell"/>
</dbReference>
<proteinExistence type="inferred from homology"/>
<dbReference type="PRINTS" id="PR00237">
    <property type="entry name" value="GPCRRHODOPSN"/>
</dbReference>
<evidence type="ECO:0000313" key="13">
    <source>
        <dbReference type="WBParaSite" id="sdigi.contig214.g6210.t1"/>
    </source>
</evidence>
<name>A0A915PS00_9BILA</name>
<keyword evidence="4 10" id="KW-1133">Transmembrane helix</keyword>
<evidence type="ECO:0000313" key="12">
    <source>
        <dbReference type="Proteomes" id="UP000887581"/>
    </source>
</evidence>
<dbReference type="GO" id="GO:0071880">
    <property type="term" value="P:adenylate cyclase-activating adrenergic receptor signaling pathway"/>
    <property type="evidence" value="ECO:0007669"/>
    <property type="project" value="TreeGrafter"/>
</dbReference>
<dbReference type="GO" id="GO:0004989">
    <property type="term" value="F:octopamine receptor activity"/>
    <property type="evidence" value="ECO:0007669"/>
    <property type="project" value="TreeGrafter"/>
</dbReference>
<dbReference type="InterPro" id="IPR017452">
    <property type="entry name" value="GPCR_Rhodpsn_7TM"/>
</dbReference>
<reference evidence="13" key="1">
    <citation type="submission" date="2022-11" db="UniProtKB">
        <authorList>
            <consortium name="WormBaseParasite"/>
        </authorList>
    </citation>
    <scope>IDENTIFICATION</scope>
</reference>
<feature type="transmembrane region" description="Helical" evidence="10">
    <location>
        <begin position="43"/>
        <end position="65"/>
    </location>
</feature>
<organism evidence="12 13">
    <name type="scientific">Setaria digitata</name>
    <dbReference type="NCBI Taxonomy" id="48799"/>
    <lineage>
        <taxon>Eukaryota</taxon>
        <taxon>Metazoa</taxon>
        <taxon>Ecdysozoa</taxon>
        <taxon>Nematoda</taxon>
        <taxon>Chromadorea</taxon>
        <taxon>Rhabditida</taxon>
        <taxon>Spirurina</taxon>
        <taxon>Spiruromorpha</taxon>
        <taxon>Filarioidea</taxon>
        <taxon>Setariidae</taxon>
        <taxon>Setaria</taxon>
    </lineage>
</organism>
<keyword evidence="3 9" id="KW-0812">Transmembrane</keyword>
<evidence type="ECO:0000256" key="10">
    <source>
        <dbReference type="SAM" id="Phobius"/>
    </source>
</evidence>
<evidence type="ECO:0000256" key="6">
    <source>
        <dbReference type="ARBA" id="ARBA00023136"/>
    </source>
</evidence>
<feature type="transmembrane region" description="Helical" evidence="10">
    <location>
        <begin position="77"/>
        <end position="99"/>
    </location>
</feature>
<comment type="subcellular location">
    <subcellularLocation>
        <location evidence="1">Cell membrane</location>
        <topology evidence="1">Multi-pass membrane protein</topology>
    </subcellularLocation>
</comment>
<feature type="transmembrane region" description="Helical" evidence="10">
    <location>
        <begin position="120"/>
        <end position="141"/>
    </location>
</feature>
<protein>
    <submittedName>
        <fullName evidence="13">G-protein coupled receptors family 1 profile domain-containing protein</fullName>
    </submittedName>
</protein>
<evidence type="ECO:0000256" key="4">
    <source>
        <dbReference type="ARBA" id="ARBA00022989"/>
    </source>
</evidence>
<dbReference type="SUPFAM" id="SSF81321">
    <property type="entry name" value="Family A G protein-coupled receptor-like"/>
    <property type="match status" value="1"/>
</dbReference>
<dbReference type="PANTHER" id="PTHR24248">
    <property type="entry name" value="ADRENERGIC RECEPTOR-RELATED G-PROTEIN COUPLED RECEPTOR"/>
    <property type="match status" value="1"/>
</dbReference>
<accession>A0A915PS00</accession>
<keyword evidence="5 9" id="KW-0297">G-protein coupled receptor</keyword>
<dbReference type="PANTHER" id="PTHR24248:SF187">
    <property type="entry name" value="OCTOPAMINE RECEPTOR BETA-2R"/>
    <property type="match status" value="1"/>
</dbReference>
<keyword evidence="7 9" id="KW-0675">Receptor</keyword>
<keyword evidence="6 10" id="KW-0472">Membrane</keyword>
<evidence type="ECO:0000256" key="7">
    <source>
        <dbReference type="ARBA" id="ARBA00023170"/>
    </source>
</evidence>
<dbReference type="Gene3D" id="1.20.1070.10">
    <property type="entry name" value="Rhodopsin 7-helix transmembrane proteins"/>
    <property type="match status" value="1"/>
</dbReference>
<keyword evidence="2" id="KW-1003">Cell membrane</keyword>
<dbReference type="PROSITE" id="PS50262">
    <property type="entry name" value="G_PROTEIN_RECEP_F1_2"/>
    <property type="match status" value="1"/>
</dbReference>
<feature type="transmembrane region" description="Helical" evidence="10">
    <location>
        <begin position="311"/>
        <end position="330"/>
    </location>
</feature>
<feature type="transmembrane region" description="Helical" evidence="10">
    <location>
        <begin position="175"/>
        <end position="201"/>
    </location>
</feature>
<sequence length="394" mass="44892">MLSVATILLLIYSSIILLAFGGNLLVCIAVFCDRILRRRQENLFLVSLAVSDLLVSVLVMSFAAANDILGYWPFRHLYCQLWICFDITCTTASILNLSAIALHRFLHISRPLVYVRRRKICVLIAFVWLTSASIGFTQIILELAQRNEENSDMDENGDTKYNDSRPRCELRLKPLYALGSSMCSFVIPAAMMVLLYTRLYLFARKHAKIMRTQLHQAVNFVDTPHISGSIPNDVDDRFRILNICRCCRDPVISKRTKSNDTSTQLCVSDQKARLTLGVIIGTFLICWLPFFIVNVIRSFLPVLVSDVQFKAVTWLGYANSTANPIIYTILNRDFRTAFKKILFDNALCLNRDTCPNESYGLEQLYGICRNFIIRIATGMIPSCSEFNVEFIEKL</sequence>
<dbReference type="PROSITE" id="PS00237">
    <property type="entry name" value="G_PROTEIN_RECEP_F1_1"/>
    <property type="match status" value="1"/>
</dbReference>
<evidence type="ECO:0000256" key="2">
    <source>
        <dbReference type="ARBA" id="ARBA00022475"/>
    </source>
</evidence>
<keyword evidence="8 9" id="KW-0807">Transducer</keyword>
<dbReference type="WBParaSite" id="sdigi.contig214.g6210.t1">
    <property type="protein sequence ID" value="sdigi.contig214.g6210.t1"/>
    <property type="gene ID" value="sdigi.contig214.g6210"/>
</dbReference>
<feature type="transmembrane region" description="Helical" evidence="10">
    <location>
        <begin position="274"/>
        <end position="299"/>
    </location>
</feature>
<dbReference type="Pfam" id="PF00001">
    <property type="entry name" value="7tm_1"/>
    <property type="match status" value="1"/>
</dbReference>
<dbReference type="GO" id="GO:0043410">
    <property type="term" value="P:positive regulation of MAPK cascade"/>
    <property type="evidence" value="ECO:0007669"/>
    <property type="project" value="TreeGrafter"/>
</dbReference>